<comment type="caution">
    <text evidence="1">The sequence shown here is derived from an EMBL/GenBank/DDBJ whole genome shotgun (WGS) entry which is preliminary data.</text>
</comment>
<accession>A0ACB9CUJ5</accession>
<dbReference type="Proteomes" id="UP001055811">
    <property type="component" value="Linkage Group LG05"/>
</dbReference>
<gene>
    <name evidence="1" type="ORF">L2E82_27997</name>
</gene>
<proteinExistence type="predicted"/>
<keyword evidence="2" id="KW-1185">Reference proteome</keyword>
<evidence type="ECO:0000313" key="2">
    <source>
        <dbReference type="Proteomes" id="UP001055811"/>
    </source>
</evidence>
<reference evidence="2" key="1">
    <citation type="journal article" date="2022" name="Mol. Ecol. Resour.">
        <title>The genomes of chicory, endive, great burdock and yacon provide insights into Asteraceae palaeo-polyploidization history and plant inulin production.</title>
        <authorList>
            <person name="Fan W."/>
            <person name="Wang S."/>
            <person name="Wang H."/>
            <person name="Wang A."/>
            <person name="Jiang F."/>
            <person name="Liu H."/>
            <person name="Zhao H."/>
            <person name="Xu D."/>
            <person name="Zhang Y."/>
        </authorList>
    </citation>
    <scope>NUCLEOTIDE SEQUENCE [LARGE SCALE GENOMIC DNA]</scope>
    <source>
        <strain evidence="2">cv. Punajuju</strain>
    </source>
</reference>
<sequence length="564" mass="63428">MGNARSILLISLGFLIYLFEFSVSDSDSSHNCPKTNTSLINFTSQFVMSQHQLRGYFSIIDDYSFKVSKFDMLPGGSDVYWWGASGDTYENLTSGFVISDDKLKTTTYKNDTFNVSLMSNVTWDDIKVVSVWKTSMASDFGHLVLGETTEYPSPALAPAPAPSTSNFNGSSIIKIEGEPTMFDNCKVLSDTYRLRWTLRPDDNVIDIGLEGAIDNEYYMAFGWADPSKKKDFMIGADVAVTGFTKEGMPFVGDYYITKRSECMKNKNGEPEGVCPDIMYDNNDKVNNTILVYGHRKDGVSFVRYQRPIKSIDKDYDWDVDVKKNMTCIWGLGSINPPDSSPSDSIQTYYLPEKHGNTYGHVDVDISEKVNECSGPLDAKNKQDQDIIIAENNEPLVVTSGPALRYPNPPNPYKVFYINKKEAPVLRMERGVPIKFSIQAGHNVAFYITSDPLGGNVTSRNLSETVYAGGQWANGVQTKPKEFEWLPGRNTPSPIYYQSLYTQKMGWKIQLVDGGLSDMYNNSVLLDDQQVTFFWTLSKKSISIAARGEKCWLYAHRYNKLVILL</sequence>
<protein>
    <submittedName>
        <fullName evidence="1">Uncharacterized protein</fullName>
    </submittedName>
</protein>
<name>A0ACB9CUJ5_CICIN</name>
<organism evidence="1 2">
    <name type="scientific">Cichorium intybus</name>
    <name type="common">Chicory</name>
    <dbReference type="NCBI Taxonomy" id="13427"/>
    <lineage>
        <taxon>Eukaryota</taxon>
        <taxon>Viridiplantae</taxon>
        <taxon>Streptophyta</taxon>
        <taxon>Embryophyta</taxon>
        <taxon>Tracheophyta</taxon>
        <taxon>Spermatophyta</taxon>
        <taxon>Magnoliopsida</taxon>
        <taxon>eudicotyledons</taxon>
        <taxon>Gunneridae</taxon>
        <taxon>Pentapetalae</taxon>
        <taxon>asterids</taxon>
        <taxon>campanulids</taxon>
        <taxon>Asterales</taxon>
        <taxon>Asteraceae</taxon>
        <taxon>Cichorioideae</taxon>
        <taxon>Cichorieae</taxon>
        <taxon>Cichoriinae</taxon>
        <taxon>Cichorium</taxon>
    </lineage>
</organism>
<evidence type="ECO:0000313" key="1">
    <source>
        <dbReference type="EMBL" id="KAI3737979.1"/>
    </source>
</evidence>
<dbReference type="EMBL" id="CM042013">
    <property type="protein sequence ID" value="KAI3737979.1"/>
    <property type="molecule type" value="Genomic_DNA"/>
</dbReference>
<reference evidence="1 2" key="2">
    <citation type="journal article" date="2022" name="Mol. Ecol. Resour.">
        <title>The genomes of chicory, endive, great burdock and yacon provide insights into Asteraceae paleo-polyploidization history and plant inulin production.</title>
        <authorList>
            <person name="Fan W."/>
            <person name="Wang S."/>
            <person name="Wang H."/>
            <person name="Wang A."/>
            <person name="Jiang F."/>
            <person name="Liu H."/>
            <person name="Zhao H."/>
            <person name="Xu D."/>
            <person name="Zhang Y."/>
        </authorList>
    </citation>
    <scope>NUCLEOTIDE SEQUENCE [LARGE SCALE GENOMIC DNA]</scope>
    <source>
        <strain evidence="2">cv. Punajuju</strain>
        <tissue evidence="1">Leaves</tissue>
    </source>
</reference>